<organism evidence="2 3">
    <name type="scientific">Tolypocladium ophioglossoides (strain CBS 100239)</name>
    <name type="common">Snaketongue truffleclub</name>
    <name type="synonym">Elaphocordyceps ophioglossoides</name>
    <dbReference type="NCBI Taxonomy" id="1163406"/>
    <lineage>
        <taxon>Eukaryota</taxon>
        <taxon>Fungi</taxon>
        <taxon>Dikarya</taxon>
        <taxon>Ascomycota</taxon>
        <taxon>Pezizomycotina</taxon>
        <taxon>Sordariomycetes</taxon>
        <taxon>Hypocreomycetidae</taxon>
        <taxon>Hypocreales</taxon>
        <taxon>Ophiocordycipitaceae</taxon>
        <taxon>Tolypocladium</taxon>
    </lineage>
</organism>
<dbReference type="OrthoDB" id="5424905at2759"/>
<dbReference type="STRING" id="1163406.A0A0L0NI96"/>
<comment type="caution">
    <text evidence="2">The sequence shown here is derived from an EMBL/GenBank/DDBJ whole genome shotgun (WGS) entry which is preliminary data.</text>
</comment>
<name>A0A0L0NI96_TOLOC</name>
<keyword evidence="3" id="KW-1185">Reference proteome</keyword>
<dbReference type="EMBL" id="LFRF01000003">
    <property type="protein sequence ID" value="KND93763.1"/>
    <property type="molecule type" value="Genomic_DNA"/>
</dbReference>
<gene>
    <name evidence="2" type="ORF">TOPH_01948</name>
</gene>
<evidence type="ECO:0000313" key="3">
    <source>
        <dbReference type="Proteomes" id="UP000036947"/>
    </source>
</evidence>
<accession>A0A0L0NI96</accession>
<protein>
    <submittedName>
        <fullName evidence="2">Uncharacterized protein</fullName>
    </submittedName>
</protein>
<dbReference type="AlphaFoldDB" id="A0A0L0NI96"/>
<evidence type="ECO:0000313" key="2">
    <source>
        <dbReference type="EMBL" id="KND93763.1"/>
    </source>
</evidence>
<sequence>MVGAAACRSPAISLLQFCNARLRYYRHVQIFISDSQHSDISTPKTSSFQVAAMSFSRLEALVSQLQKLCDKFQSPNIRFSKSERLALPMLVDRLVDTATTLSHILHEKTTNKAPNETAKELARRLGSFPHIPSSLNKTILKRNLSLIFLGPQVSTIDSDQTRCRKKVLQARCEVLGSLAPGHVILWSVNLPPSGWVAGDMPNATFHYLMEELREETPPLCPEWLGAILHVWSSELPFSTSEKFLSFVKDSTSNASPKAQPANDDADMTPGSDPPIKKRRLYKSKTQETMSGGPVNVEVANPSHETLNHESGRAIIANVEKLERILGSLLYNGMMASRLRGGEVDGRIYPLTNCFRLHLASQSGGDFKVEVWRSSSTGSVITDAMDDPARLRSVLGDYIFEAMMASSWWRHMKQMPAIFNAVDISYPHGKNGDCKLEVRLNFKTGHSLFVELCPS</sequence>
<proteinExistence type="predicted"/>
<reference evidence="2 3" key="1">
    <citation type="journal article" date="2015" name="BMC Genomics">
        <title>The genome of the truffle-parasite Tolypocladium ophioglossoides and the evolution of antifungal peptaibiotics.</title>
        <authorList>
            <person name="Quandt C.A."/>
            <person name="Bushley K.E."/>
            <person name="Spatafora J.W."/>
        </authorList>
    </citation>
    <scope>NUCLEOTIDE SEQUENCE [LARGE SCALE GENOMIC DNA]</scope>
    <source>
        <strain evidence="2 3">CBS 100239</strain>
    </source>
</reference>
<feature type="region of interest" description="Disordered" evidence="1">
    <location>
        <begin position="251"/>
        <end position="278"/>
    </location>
</feature>
<dbReference type="Proteomes" id="UP000036947">
    <property type="component" value="Unassembled WGS sequence"/>
</dbReference>
<evidence type="ECO:0000256" key="1">
    <source>
        <dbReference type="SAM" id="MobiDB-lite"/>
    </source>
</evidence>